<dbReference type="EMBL" id="MGDT01000007">
    <property type="protein sequence ID" value="OGL66357.1"/>
    <property type="molecule type" value="Genomic_DNA"/>
</dbReference>
<dbReference type="AlphaFoldDB" id="A0A1F7TLB8"/>
<proteinExistence type="predicted"/>
<organism evidence="1 2">
    <name type="scientific">Candidatus Uhrbacteria bacterium RIFCSPHIGHO2_01_FULL_63_20</name>
    <dbReference type="NCBI Taxonomy" id="1802385"/>
    <lineage>
        <taxon>Bacteria</taxon>
        <taxon>Candidatus Uhriibacteriota</taxon>
    </lineage>
</organism>
<evidence type="ECO:0000313" key="2">
    <source>
        <dbReference type="Proteomes" id="UP000177885"/>
    </source>
</evidence>
<sequence length="118" mass="13389">MDDDDVNLLMHVRKQLDRTEEDILEAVRRRGLPNVPDPMNGDERSAFEEGLAQCKRAVRKRVEERAFPQATALVKEYSEGLRRRYGPAIGSARTPAEVDAVRQWLASLLLDLGSLSRE</sequence>
<dbReference type="STRING" id="1802385.A2856_01515"/>
<reference evidence="1 2" key="1">
    <citation type="journal article" date="2016" name="Nat. Commun.">
        <title>Thousands of microbial genomes shed light on interconnected biogeochemical processes in an aquifer system.</title>
        <authorList>
            <person name="Anantharaman K."/>
            <person name="Brown C.T."/>
            <person name="Hug L.A."/>
            <person name="Sharon I."/>
            <person name="Castelle C.J."/>
            <person name="Probst A.J."/>
            <person name="Thomas B.C."/>
            <person name="Singh A."/>
            <person name="Wilkins M.J."/>
            <person name="Karaoz U."/>
            <person name="Brodie E.L."/>
            <person name="Williams K.H."/>
            <person name="Hubbard S.S."/>
            <person name="Banfield J.F."/>
        </authorList>
    </citation>
    <scope>NUCLEOTIDE SEQUENCE [LARGE SCALE GENOMIC DNA]</scope>
</reference>
<accession>A0A1F7TLB8</accession>
<evidence type="ECO:0000313" key="1">
    <source>
        <dbReference type="EMBL" id="OGL66357.1"/>
    </source>
</evidence>
<comment type="caution">
    <text evidence="1">The sequence shown here is derived from an EMBL/GenBank/DDBJ whole genome shotgun (WGS) entry which is preliminary data.</text>
</comment>
<gene>
    <name evidence="1" type="ORF">A2856_01515</name>
</gene>
<protein>
    <submittedName>
        <fullName evidence="1">Uncharacterized protein</fullName>
    </submittedName>
</protein>
<name>A0A1F7TLB8_9BACT</name>
<dbReference type="Proteomes" id="UP000177885">
    <property type="component" value="Unassembled WGS sequence"/>
</dbReference>